<evidence type="ECO:0000313" key="3">
    <source>
        <dbReference type="Proteomes" id="UP001460270"/>
    </source>
</evidence>
<evidence type="ECO:0000313" key="2">
    <source>
        <dbReference type="EMBL" id="KAK7878443.1"/>
    </source>
</evidence>
<feature type="compositionally biased region" description="Acidic residues" evidence="1">
    <location>
        <begin position="92"/>
        <end position="109"/>
    </location>
</feature>
<feature type="compositionally biased region" description="Basic and acidic residues" evidence="1">
    <location>
        <begin position="41"/>
        <end position="55"/>
    </location>
</feature>
<feature type="compositionally biased region" description="Basic and acidic residues" evidence="1">
    <location>
        <begin position="70"/>
        <end position="91"/>
    </location>
</feature>
<organism evidence="2 3">
    <name type="scientific">Mugilogobius chulae</name>
    <name type="common">yellowstripe goby</name>
    <dbReference type="NCBI Taxonomy" id="88201"/>
    <lineage>
        <taxon>Eukaryota</taxon>
        <taxon>Metazoa</taxon>
        <taxon>Chordata</taxon>
        <taxon>Craniata</taxon>
        <taxon>Vertebrata</taxon>
        <taxon>Euteleostomi</taxon>
        <taxon>Actinopterygii</taxon>
        <taxon>Neopterygii</taxon>
        <taxon>Teleostei</taxon>
        <taxon>Neoteleostei</taxon>
        <taxon>Acanthomorphata</taxon>
        <taxon>Gobiaria</taxon>
        <taxon>Gobiiformes</taxon>
        <taxon>Gobioidei</taxon>
        <taxon>Gobiidae</taxon>
        <taxon>Gobionellinae</taxon>
        <taxon>Mugilogobius</taxon>
    </lineage>
</organism>
<reference evidence="3" key="1">
    <citation type="submission" date="2024-04" db="EMBL/GenBank/DDBJ databases">
        <title>Salinicola lusitanus LLJ914,a marine bacterium isolated from the Okinawa Trough.</title>
        <authorList>
            <person name="Li J."/>
        </authorList>
    </citation>
    <scope>NUCLEOTIDE SEQUENCE [LARGE SCALE GENOMIC DNA]</scope>
</reference>
<keyword evidence="3" id="KW-1185">Reference proteome</keyword>
<dbReference type="Proteomes" id="UP001460270">
    <property type="component" value="Unassembled WGS sequence"/>
</dbReference>
<dbReference type="AlphaFoldDB" id="A0AAW0MJF2"/>
<comment type="caution">
    <text evidence="2">The sequence shown here is derived from an EMBL/GenBank/DDBJ whole genome shotgun (WGS) entry which is preliminary data.</text>
</comment>
<feature type="compositionally biased region" description="Low complexity" evidence="1">
    <location>
        <begin position="1"/>
        <end position="10"/>
    </location>
</feature>
<name>A0AAW0MJF2_9GOBI</name>
<gene>
    <name evidence="2" type="ORF">WMY93_030980</name>
</gene>
<feature type="compositionally biased region" description="Basic residues" evidence="1">
    <location>
        <begin position="56"/>
        <end position="69"/>
    </location>
</feature>
<accession>A0AAW0MJF2</accession>
<dbReference type="EMBL" id="JBBPFD010000501">
    <property type="protein sequence ID" value="KAK7878443.1"/>
    <property type="molecule type" value="Genomic_DNA"/>
</dbReference>
<evidence type="ECO:0000256" key="1">
    <source>
        <dbReference type="SAM" id="MobiDB-lite"/>
    </source>
</evidence>
<feature type="region of interest" description="Disordered" evidence="1">
    <location>
        <begin position="220"/>
        <end position="266"/>
    </location>
</feature>
<sequence>MGQTRSQRTQGGRRRFTKPALDRRQGREEEEEEEKSSQSLPRERTRDGSDSDGSRTRRRGRSKSRKRRSRSSEERVRVVEERINSSERELAEDTVEVDEEVEEAGEVLEEDDDVFLPVPILKLPRPKQDEEENATENDVAAHFNSSLAEQYRQLMGLERERKRIPRPESACESVRSIYEQSRFQQDQINEDVDVEEFVKMPLPAADTVSQNVLFSFLTSAGRQQGGDESDSGGASRRQPACRTLAGHRGGSEEGSRAVLRPGPWLQPSEQRVAQLTAFSRSHQHSHPHKKDF</sequence>
<protein>
    <submittedName>
        <fullName evidence="2">Uncharacterized protein</fullName>
    </submittedName>
</protein>
<proteinExistence type="predicted"/>
<feature type="region of interest" description="Disordered" evidence="1">
    <location>
        <begin position="1"/>
        <end position="109"/>
    </location>
</feature>